<keyword evidence="2" id="KW-0805">Transcription regulation</keyword>
<dbReference type="InterPro" id="IPR005119">
    <property type="entry name" value="LysR_subst-bd"/>
</dbReference>
<dbReference type="PANTHER" id="PTHR30126:SF91">
    <property type="entry name" value="LYSR FAMILY TRANSCRIPTIONAL REGULATOR"/>
    <property type="match status" value="1"/>
</dbReference>
<dbReference type="Gene3D" id="3.40.190.290">
    <property type="match status" value="1"/>
</dbReference>
<evidence type="ECO:0000256" key="2">
    <source>
        <dbReference type="ARBA" id="ARBA00023015"/>
    </source>
</evidence>
<comment type="caution">
    <text evidence="6">The sequence shown here is derived from an EMBL/GenBank/DDBJ whole genome shotgun (WGS) entry which is preliminary data.</text>
</comment>
<dbReference type="AlphaFoldDB" id="A0A418ZRN2"/>
<evidence type="ECO:0000259" key="5">
    <source>
        <dbReference type="PROSITE" id="PS50931"/>
    </source>
</evidence>
<evidence type="ECO:0000256" key="1">
    <source>
        <dbReference type="ARBA" id="ARBA00009437"/>
    </source>
</evidence>
<dbReference type="PANTHER" id="PTHR30126">
    <property type="entry name" value="HTH-TYPE TRANSCRIPTIONAL REGULATOR"/>
    <property type="match status" value="1"/>
</dbReference>
<dbReference type="InterPro" id="IPR036388">
    <property type="entry name" value="WH-like_DNA-bd_sf"/>
</dbReference>
<keyword evidence="4" id="KW-0804">Transcription</keyword>
<dbReference type="SUPFAM" id="SSF53850">
    <property type="entry name" value="Periplasmic binding protein-like II"/>
    <property type="match status" value="1"/>
</dbReference>
<evidence type="ECO:0000256" key="4">
    <source>
        <dbReference type="ARBA" id="ARBA00023163"/>
    </source>
</evidence>
<evidence type="ECO:0000256" key="3">
    <source>
        <dbReference type="ARBA" id="ARBA00023125"/>
    </source>
</evidence>
<dbReference type="Proteomes" id="UP000283587">
    <property type="component" value="Unassembled WGS sequence"/>
</dbReference>
<gene>
    <name evidence="6" type="ORF">D3P05_23270</name>
</gene>
<protein>
    <submittedName>
        <fullName evidence="6">LysR family transcriptional regulator</fullName>
    </submittedName>
</protein>
<sequence length="309" mass="33020">MLDGLTLDQMRVFVMVAETGSFRAAALRLSRVQSAISHAIGNLEAQLEVELFDRSGHRPQLTPAGASLLADVRALLIKVDAVRARARGLGRGVELEITVALDPQFPLPVLGRALGALCESYPSVAFRILSTPLGASFEALLDGECALAICGTDLINPAIELETLMTVRRAAVAAASHPLAQADRPLTTTMLADHVQVVGEDLSALTGQRDYGVVSPSRWRVADNITKKTLILSGIGWGSLPLWMIERELCEGELVRLPIAAFAEGGETTVQTYLAHRVDRPLGPAGAAFRAALLAALWLDDRDNTTGLM</sequence>
<keyword evidence="3" id="KW-0238">DNA-binding</keyword>
<accession>A0A418ZRN2</accession>
<evidence type="ECO:0000313" key="7">
    <source>
        <dbReference type="Proteomes" id="UP000283587"/>
    </source>
</evidence>
<dbReference type="InterPro" id="IPR000847">
    <property type="entry name" value="LysR_HTH_N"/>
</dbReference>
<name>A0A418ZRN2_9RHOB</name>
<dbReference type="Gene3D" id="1.10.10.10">
    <property type="entry name" value="Winged helix-like DNA-binding domain superfamily/Winged helix DNA-binding domain"/>
    <property type="match status" value="1"/>
</dbReference>
<proteinExistence type="inferred from homology"/>
<keyword evidence="7" id="KW-1185">Reference proteome</keyword>
<evidence type="ECO:0000313" key="6">
    <source>
        <dbReference type="EMBL" id="RJK99490.1"/>
    </source>
</evidence>
<dbReference type="InterPro" id="IPR036390">
    <property type="entry name" value="WH_DNA-bd_sf"/>
</dbReference>
<dbReference type="EMBL" id="QZEW01000187">
    <property type="protein sequence ID" value="RJK99490.1"/>
    <property type="molecule type" value="Genomic_DNA"/>
</dbReference>
<organism evidence="6 7">
    <name type="scientific">Paracoccus siganidrum</name>
    <dbReference type="NCBI Taxonomy" id="1276757"/>
    <lineage>
        <taxon>Bacteria</taxon>
        <taxon>Pseudomonadati</taxon>
        <taxon>Pseudomonadota</taxon>
        <taxon>Alphaproteobacteria</taxon>
        <taxon>Rhodobacterales</taxon>
        <taxon>Paracoccaceae</taxon>
        <taxon>Paracoccus</taxon>
    </lineage>
</organism>
<dbReference type="Pfam" id="PF00126">
    <property type="entry name" value="HTH_1"/>
    <property type="match status" value="1"/>
</dbReference>
<feature type="domain" description="HTH lysR-type" evidence="5">
    <location>
        <begin position="5"/>
        <end position="62"/>
    </location>
</feature>
<reference evidence="7" key="1">
    <citation type="submission" date="2018-09" db="EMBL/GenBank/DDBJ databases">
        <title>Paracoccus onubensis nov. sp. a moderate halophilic bacterium isolated from Gruta de las Maravillas (Aracena, Spain).</title>
        <authorList>
            <person name="Jurado V."/>
            <person name="Gutierrez-Patricio S."/>
            <person name="Gonzalez-Pimentel J.L."/>
            <person name="Miller A.Z."/>
            <person name="Laiz L."/>
            <person name="Saiz-Jimenez C."/>
        </authorList>
    </citation>
    <scope>NUCLEOTIDE SEQUENCE [LARGE SCALE GENOMIC DNA]</scope>
    <source>
        <strain evidence="7">DSM 26381</strain>
    </source>
</reference>
<dbReference type="GO" id="GO:0000976">
    <property type="term" value="F:transcription cis-regulatory region binding"/>
    <property type="evidence" value="ECO:0007669"/>
    <property type="project" value="TreeGrafter"/>
</dbReference>
<dbReference type="FunFam" id="1.10.10.10:FF:000001">
    <property type="entry name" value="LysR family transcriptional regulator"/>
    <property type="match status" value="1"/>
</dbReference>
<dbReference type="OrthoDB" id="9803030at2"/>
<dbReference type="SUPFAM" id="SSF46785">
    <property type="entry name" value="Winged helix' DNA-binding domain"/>
    <property type="match status" value="1"/>
</dbReference>
<dbReference type="RefSeq" id="WP_119901108.1">
    <property type="nucleotide sequence ID" value="NZ_QNRC01000073.1"/>
</dbReference>
<dbReference type="Pfam" id="PF03466">
    <property type="entry name" value="LysR_substrate"/>
    <property type="match status" value="1"/>
</dbReference>
<dbReference type="GO" id="GO:0003700">
    <property type="term" value="F:DNA-binding transcription factor activity"/>
    <property type="evidence" value="ECO:0007669"/>
    <property type="project" value="InterPro"/>
</dbReference>
<dbReference type="PROSITE" id="PS50931">
    <property type="entry name" value="HTH_LYSR"/>
    <property type="match status" value="1"/>
</dbReference>
<comment type="similarity">
    <text evidence="1">Belongs to the LysR transcriptional regulatory family.</text>
</comment>